<dbReference type="Proteomes" id="UP001218188">
    <property type="component" value="Unassembled WGS sequence"/>
</dbReference>
<feature type="compositionally biased region" description="Polar residues" evidence="1">
    <location>
        <begin position="101"/>
        <end position="112"/>
    </location>
</feature>
<feature type="region of interest" description="Disordered" evidence="1">
    <location>
        <begin position="94"/>
        <end position="207"/>
    </location>
</feature>
<proteinExistence type="predicted"/>
<keyword evidence="3" id="KW-1185">Reference proteome</keyword>
<comment type="caution">
    <text evidence="2">The sequence shown here is derived from an EMBL/GenBank/DDBJ whole genome shotgun (WGS) entry which is preliminary data.</text>
</comment>
<feature type="compositionally biased region" description="Low complexity" evidence="1">
    <location>
        <begin position="170"/>
        <end position="185"/>
    </location>
</feature>
<gene>
    <name evidence="2" type="ORF">C8F04DRAFT_1270113</name>
</gene>
<feature type="compositionally biased region" description="Low complexity" evidence="1">
    <location>
        <begin position="134"/>
        <end position="154"/>
    </location>
</feature>
<dbReference type="EMBL" id="JARJCM010000167">
    <property type="protein sequence ID" value="KAJ7024573.1"/>
    <property type="molecule type" value="Genomic_DNA"/>
</dbReference>
<reference evidence="2" key="1">
    <citation type="submission" date="2023-03" db="EMBL/GenBank/DDBJ databases">
        <title>Massive genome expansion in bonnet fungi (Mycena s.s.) driven by repeated elements and novel gene families across ecological guilds.</title>
        <authorList>
            <consortium name="Lawrence Berkeley National Laboratory"/>
            <person name="Harder C.B."/>
            <person name="Miyauchi S."/>
            <person name="Viragh M."/>
            <person name="Kuo A."/>
            <person name="Thoen E."/>
            <person name="Andreopoulos B."/>
            <person name="Lu D."/>
            <person name="Skrede I."/>
            <person name="Drula E."/>
            <person name="Henrissat B."/>
            <person name="Morin E."/>
            <person name="Kohler A."/>
            <person name="Barry K."/>
            <person name="LaButti K."/>
            <person name="Morin E."/>
            <person name="Salamov A."/>
            <person name="Lipzen A."/>
            <person name="Mereny Z."/>
            <person name="Hegedus B."/>
            <person name="Baldrian P."/>
            <person name="Stursova M."/>
            <person name="Weitz H."/>
            <person name="Taylor A."/>
            <person name="Grigoriev I.V."/>
            <person name="Nagy L.G."/>
            <person name="Martin F."/>
            <person name="Kauserud H."/>
        </authorList>
    </citation>
    <scope>NUCLEOTIDE SEQUENCE</scope>
    <source>
        <strain evidence="2">CBHHK200</strain>
    </source>
</reference>
<dbReference type="AlphaFoldDB" id="A0AAD6SCQ1"/>
<name>A0AAD6SCQ1_9AGAR</name>
<evidence type="ECO:0000256" key="1">
    <source>
        <dbReference type="SAM" id="MobiDB-lite"/>
    </source>
</evidence>
<sequence>MGRTPVDAETKAANRRATLERYAQKHRETLREAARVRMQRYLTLPNPSRQLDMTICRVRAQDKDSAGAEESRARARAWAVKYRESHRDEIRAADAARRLSVKNTKTKSTASVRNAKKKSTAKTAKRTTQGKRTAPLPASNPADSAPPRAPPANAGYLIPFSDPSFIHNKAPASRAPRARKPSASTPPRPRAREPAASTLPRAPPGNIGYLIPFSDPSFIHNKAPPARAPRARKAASQVDDATARFAWPGRLLPYDPKAVVTANQKRCRALRRCGLEDDNGEDSDADLPPGMCGCDNPMCMRLHKNESKKRREWKASR</sequence>
<protein>
    <submittedName>
        <fullName evidence="2">Uncharacterized protein</fullName>
    </submittedName>
</protein>
<evidence type="ECO:0000313" key="3">
    <source>
        <dbReference type="Proteomes" id="UP001218188"/>
    </source>
</evidence>
<feature type="compositionally biased region" description="Basic residues" evidence="1">
    <location>
        <begin position="114"/>
        <end position="129"/>
    </location>
</feature>
<organism evidence="2 3">
    <name type="scientific">Mycena alexandri</name>
    <dbReference type="NCBI Taxonomy" id="1745969"/>
    <lineage>
        <taxon>Eukaryota</taxon>
        <taxon>Fungi</taxon>
        <taxon>Dikarya</taxon>
        <taxon>Basidiomycota</taxon>
        <taxon>Agaricomycotina</taxon>
        <taxon>Agaricomycetes</taxon>
        <taxon>Agaricomycetidae</taxon>
        <taxon>Agaricales</taxon>
        <taxon>Marasmiineae</taxon>
        <taxon>Mycenaceae</taxon>
        <taxon>Mycena</taxon>
    </lineage>
</organism>
<evidence type="ECO:0000313" key="2">
    <source>
        <dbReference type="EMBL" id="KAJ7024573.1"/>
    </source>
</evidence>
<accession>A0AAD6SCQ1</accession>